<dbReference type="PANTHER" id="PTHR44227:SF3">
    <property type="entry name" value="PROTEIN O-MANNOSYL-TRANSFERASE TMTC4"/>
    <property type="match status" value="1"/>
</dbReference>
<gene>
    <name evidence="5" type="ORF">FHS11_000807</name>
</gene>
<keyword evidence="4" id="KW-1133">Transmembrane helix</keyword>
<evidence type="ECO:0000313" key="5">
    <source>
        <dbReference type="EMBL" id="MBB3054397.1"/>
    </source>
</evidence>
<protein>
    <submittedName>
        <fullName evidence="5">Tetratricopeptide (TPR) repeat protein</fullName>
    </submittedName>
</protein>
<feature type="transmembrane region" description="Helical" evidence="4">
    <location>
        <begin position="176"/>
        <end position="204"/>
    </location>
</feature>
<feature type="transmembrane region" description="Helical" evidence="4">
    <location>
        <begin position="147"/>
        <end position="169"/>
    </location>
</feature>
<dbReference type="AlphaFoldDB" id="A0A839SCV6"/>
<keyword evidence="6" id="KW-1185">Reference proteome</keyword>
<name>A0A839SCV6_9SPHI</name>
<accession>A0A839SCV6</accession>
<dbReference type="PANTHER" id="PTHR44227">
    <property type="match status" value="1"/>
</dbReference>
<dbReference type="RefSeq" id="WP_096357013.1">
    <property type="nucleotide sequence ID" value="NZ_AP017313.1"/>
</dbReference>
<dbReference type="SMART" id="SM00028">
    <property type="entry name" value="TPR"/>
    <property type="match status" value="7"/>
</dbReference>
<dbReference type="InterPro" id="IPR011990">
    <property type="entry name" value="TPR-like_helical_dom_sf"/>
</dbReference>
<organism evidence="5 6">
    <name type="scientific">Mucilaginibacter gotjawali</name>
    <dbReference type="NCBI Taxonomy" id="1550579"/>
    <lineage>
        <taxon>Bacteria</taxon>
        <taxon>Pseudomonadati</taxon>
        <taxon>Bacteroidota</taxon>
        <taxon>Sphingobacteriia</taxon>
        <taxon>Sphingobacteriales</taxon>
        <taxon>Sphingobacteriaceae</taxon>
        <taxon>Mucilaginibacter</taxon>
    </lineage>
</organism>
<dbReference type="InterPro" id="IPR052346">
    <property type="entry name" value="O-mannosyl-transferase_TMTC"/>
</dbReference>
<dbReference type="Gene3D" id="1.25.40.10">
    <property type="entry name" value="Tetratricopeptide repeat domain"/>
    <property type="match status" value="3"/>
</dbReference>
<evidence type="ECO:0000256" key="1">
    <source>
        <dbReference type="ARBA" id="ARBA00022737"/>
    </source>
</evidence>
<dbReference type="InterPro" id="IPR019734">
    <property type="entry name" value="TPR_rpt"/>
</dbReference>
<dbReference type="OrthoDB" id="629822at2"/>
<proteinExistence type="predicted"/>
<feature type="transmembrane region" description="Helical" evidence="4">
    <location>
        <begin position="301"/>
        <end position="319"/>
    </location>
</feature>
<feature type="transmembrane region" description="Helical" evidence="4">
    <location>
        <begin position="89"/>
        <end position="110"/>
    </location>
</feature>
<sequence length="773" mass="88128">MIKRPLRTGIGIMMLITLLVYANHFNNAFHFDDFHTIINNANIRSLKNIPRFFTDGSTSSVLPQNQAYRPVVVTSLAIDYWFAGDYYAAWFQASTFMFFLLQGLMLVFLFKKIFDDTFKLSPNGWLALIAVTWYMVHPVNAETVNYIIARTDVLSTVFVLLGFMLYIFSPFCRKTYLYLLAIGVGVLCKTTAVMFAPLLFFYILFFEARLSLPDVFRPANLKQVWNVLLKTLPALIFCAFMFWLTDRMTPKTWEPGGTKPLDYLITQPFVILHYFCEFFVPTSLSADTDWKLLPSVWDIRFFAGCVFILAMIVAAFYTSKKKRLRPVSFGINWFFLTLVPTSSIIPLGEVLNDHRMYFPFIGLVMGVTWALGLVWVRYSAFVKKEAVIGFVTVLLVAYAYGTWQRNIVWHTEESLWHDVTVKSPRNGRGMMNYALAELDLGNYDIAEIYLKKAEKLTPDYSFVYTNLGIVEEQKGNMTLAENYYKAGVKLGSRFPDPLYFYARFLTKQMRYAEAIPLLNASIKVSPLYVAPRVLLMNIYSIKGDWDKLELLCRQTLSFSPQNTDALKYLVIAGKKQNALDLQADKIKVDPSPEKYADLSLLNYQAGRYPQCIAMAQEALKLKPGFAEAYNNMGAAYTKLHQYNEAIDALKQALKLAPGFVLAQNNLVLAEEEIEARGIKTTKLTAADYIDLSLYYFNNKLYNECIKACKYALMLRPGYDIAYNNMCAAYNKLGQWDLAIVAAKKGLQLNSNNQVLKNNLAQSISGKNAGRKSN</sequence>
<comment type="caution">
    <text evidence="5">The sequence shown here is derived from an EMBL/GenBank/DDBJ whole genome shotgun (WGS) entry which is preliminary data.</text>
</comment>
<evidence type="ECO:0000313" key="6">
    <source>
        <dbReference type="Proteomes" id="UP000539265"/>
    </source>
</evidence>
<evidence type="ECO:0000256" key="3">
    <source>
        <dbReference type="PROSITE-ProRule" id="PRU00339"/>
    </source>
</evidence>
<dbReference type="Pfam" id="PF00515">
    <property type="entry name" value="TPR_1"/>
    <property type="match status" value="1"/>
</dbReference>
<dbReference type="Pfam" id="PF13181">
    <property type="entry name" value="TPR_8"/>
    <property type="match status" value="1"/>
</dbReference>
<feature type="transmembrane region" description="Helical" evidence="4">
    <location>
        <begin position="224"/>
        <end position="244"/>
    </location>
</feature>
<dbReference type="PROSITE" id="PS50005">
    <property type="entry name" value="TPR"/>
    <property type="match status" value="1"/>
</dbReference>
<feature type="transmembrane region" description="Helical" evidence="4">
    <location>
        <begin position="122"/>
        <end position="141"/>
    </location>
</feature>
<reference evidence="5" key="1">
    <citation type="submission" date="2020-08" db="EMBL/GenBank/DDBJ databases">
        <title>Genomic Encyclopedia of Type Strains, Phase III (KMG-III): the genomes of soil and plant-associated and newly described type strains.</title>
        <authorList>
            <person name="Whitman W."/>
        </authorList>
    </citation>
    <scope>NUCLEOTIDE SEQUENCE [LARGE SCALE GENOMIC DNA]</scope>
    <source>
        <strain evidence="5">CECT 8628</strain>
    </source>
</reference>
<feature type="transmembrane region" description="Helical" evidence="4">
    <location>
        <begin position="331"/>
        <end position="351"/>
    </location>
</feature>
<keyword evidence="1" id="KW-0677">Repeat</keyword>
<keyword evidence="2 3" id="KW-0802">TPR repeat</keyword>
<keyword evidence="4" id="KW-0812">Transmembrane</keyword>
<dbReference type="SUPFAM" id="SSF48452">
    <property type="entry name" value="TPR-like"/>
    <property type="match status" value="2"/>
</dbReference>
<dbReference type="EMBL" id="JACHWX010000002">
    <property type="protein sequence ID" value="MBB3054397.1"/>
    <property type="molecule type" value="Genomic_DNA"/>
</dbReference>
<evidence type="ECO:0000256" key="2">
    <source>
        <dbReference type="ARBA" id="ARBA00022803"/>
    </source>
</evidence>
<dbReference type="PROSITE" id="PS50293">
    <property type="entry name" value="TPR_REGION"/>
    <property type="match status" value="1"/>
</dbReference>
<dbReference type="Proteomes" id="UP000539265">
    <property type="component" value="Unassembled WGS sequence"/>
</dbReference>
<feature type="transmembrane region" description="Helical" evidence="4">
    <location>
        <begin position="385"/>
        <end position="403"/>
    </location>
</feature>
<feature type="repeat" description="TPR" evidence="3">
    <location>
        <begin position="626"/>
        <end position="659"/>
    </location>
</feature>
<keyword evidence="4" id="KW-0472">Membrane</keyword>
<feature type="transmembrane region" description="Helical" evidence="4">
    <location>
        <begin position="264"/>
        <end position="281"/>
    </location>
</feature>
<evidence type="ECO:0000256" key="4">
    <source>
        <dbReference type="SAM" id="Phobius"/>
    </source>
</evidence>
<feature type="transmembrane region" description="Helical" evidence="4">
    <location>
        <begin position="357"/>
        <end position="378"/>
    </location>
</feature>